<gene>
    <name evidence="1" type="ORF">NDI38_24705</name>
</gene>
<proteinExistence type="predicted"/>
<name>A0ABV0KTM8_9CYAN</name>
<dbReference type="Proteomes" id="UP001476950">
    <property type="component" value="Unassembled WGS sequence"/>
</dbReference>
<dbReference type="RefSeq" id="WP_190446586.1">
    <property type="nucleotide sequence ID" value="NZ_JAMPLM010000039.1"/>
</dbReference>
<reference evidence="1 2" key="1">
    <citation type="submission" date="2022-04" db="EMBL/GenBank/DDBJ databases">
        <title>Positive selection, recombination, and allopatry shape intraspecific diversity of widespread and dominant cyanobacteria.</title>
        <authorList>
            <person name="Wei J."/>
            <person name="Shu W."/>
            <person name="Hu C."/>
        </authorList>
    </citation>
    <scope>NUCLEOTIDE SEQUENCE [LARGE SCALE GENOMIC DNA]</scope>
    <source>
        <strain evidence="1 2">AS-A4</strain>
    </source>
</reference>
<protein>
    <submittedName>
        <fullName evidence="1">Uncharacterized protein</fullName>
    </submittedName>
</protein>
<keyword evidence="2" id="KW-1185">Reference proteome</keyword>
<sequence>MAFIYFPFAQATLNTEHITRIVWSPADTLKGFVHLAATDASNKNSVVTLSDEDAEKLWNAMHPDEPQPANSL</sequence>
<accession>A0ABV0KTM8</accession>
<organism evidence="1 2">
    <name type="scientific">Stenomitos frigidus AS-A4</name>
    <dbReference type="NCBI Taxonomy" id="2933935"/>
    <lineage>
        <taxon>Bacteria</taxon>
        <taxon>Bacillati</taxon>
        <taxon>Cyanobacteriota</taxon>
        <taxon>Cyanophyceae</taxon>
        <taxon>Leptolyngbyales</taxon>
        <taxon>Leptolyngbyaceae</taxon>
        <taxon>Stenomitos</taxon>
    </lineage>
</organism>
<evidence type="ECO:0000313" key="1">
    <source>
        <dbReference type="EMBL" id="MEP1061604.1"/>
    </source>
</evidence>
<dbReference type="EMBL" id="JAMPLM010000039">
    <property type="protein sequence ID" value="MEP1061604.1"/>
    <property type="molecule type" value="Genomic_DNA"/>
</dbReference>
<comment type="caution">
    <text evidence="1">The sequence shown here is derived from an EMBL/GenBank/DDBJ whole genome shotgun (WGS) entry which is preliminary data.</text>
</comment>
<evidence type="ECO:0000313" key="2">
    <source>
        <dbReference type="Proteomes" id="UP001476950"/>
    </source>
</evidence>